<gene>
    <name evidence="1" type="ORF">DPMN_181914</name>
</gene>
<proteinExistence type="predicted"/>
<accession>A0A9D4DG56</accession>
<reference evidence="1" key="1">
    <citation type="journal article" date="2019" name="bioRxiv">
        <title>The Genome of the Zebra Mussel, Dreissena polymorpha: A Resource for Invasive Species Research.</title>
        <authorList>
            <person name="McCartney M.A."/>
            <person name="Auch B."/>
            <person name="Kono T."/>
            <person name="Mallez S."/>
            <person name="Zhang Y."/>
            <person name="Obille A."/>
            <person name="Becker A."/>
            <person name="Abrahante J.E."/>
            <person name="Garbe J."/>
            <person name="Badalamenti J.P."/>
            <person name="Herman A."/>
            <person name="Mangelson H."/>
            <person name="Liachko I."/>
            <person name="Sullivan S."/>
            <person name="Sone E.D."/>
            <person name="Koren S."/>
            <person name="Silverstein K.A.T."/>
            <person name="Beckman K.B."/>
            <person name="Gohl D.M."/>
        </authorList>
    </citation>
    <scope>NUCLEOTIDE SEQUENCE</scope>
    <source>
        <strain evidence="1">Duluth1</strain>
        <tissue evidence="1">Whole animal</tissue>
    </source>
</reference>
<dbReference type="Proteomes" id="UP000828390">
    <property type="component" value="Unassembled WGS sequence"/>
</dbReference>
<comment type="caution">
    <text evidence="1">The sequence shown here is derived from an EMBL/GenBank/DDBJ whole genome shotgun (WGS) entry which is preliminary data.</text>
</comment>
<sequence>MMASRHCYPCFRPSSPASTRELTSYASSPVDSSSISPTLMMCYSRQLWREELWR</sequence>
<protein>
    <submittedName>
        <fullName evidence="1">Uncharacterized protein</fullName>
    </submittedName>
</protein>
<evidence type="ECO:0000313" key="1">
    <source>
        <dbReference type="EMBL" id="KAH3747487.1"/>
    </source>
</evidence>
<dbReference type="EMBL" id="JAIWYP010000010">
    <property type="protein sequence ID" value="KAH3747487.1"/>
    <property type="molecule type" value="Genomic_DNA"/>
</dbReference>
<evidence type="ECO:0000313" key="2">
    <source>
        <dbReference type="Proteomes" id="UP000828390"/>
    </source>
</evidence>
<dbReference type="AlphaFoldDB" id="A0A9D4DG56"/>
<organism evidence="1 2">
    <name type="scientific">Dreissena polymorpha</name>
    <name type="common">Zebra mussel</name>
    <name type="synonym">Mytilus polymorpha</name>
    <dbReference type="NCBI Taxonomy" id="45954"/>
    <lineage>
        <taxon>Eukaryota</taxon>
        <taxon>Metazoa</taxon>
        <taxon>Spiralia</taxon>
        <taxon>Lophotrochozoa</taxon>
        <taxon>Mollusca</taxon>
        <taxon>Bivalvia</taxon>
        <taxon>Autobranchia</taxon>
        <taxon>Heteroconchia</taxon>
        <taxon>Euheterodonta</taxon>
        <taxon>Imparidentia</taxon>
        <taxon>Neoheterodontei</taxon>
        <taxon>Myida</taxon>
        <taxon>Dreissenoidea</taxon>
        <taxon>Dreissenidae</taxon>
        <taxon>Dreissena</taxon>
    </lineage>
</organism>
<name>A0A9D4DG56_DREPO</name>
<reference evidence="1" key="2">
    <citation type="submission" date="2020-11" db="EMBL/GenBank/DDBJ databases">
        <authorList>
            <person name="McCartney M.A."/>
            <person name="Auch B."/>
            <person name="Kono T."/>
            <person name="Mallez S."/>
            <person name="Becker A."/>
            <person name="Gohl D.M."/>
            <person name="Silverstein K.A.T."/>
            <person name="Koren S."/>
            <person name="Bechman K.B."/>
            <person name="Herman A."/>
            <person name="Abrahante J.E."/>
            <person name="Garbe J."/>
        </authorList>
    </citation>
    <scope>NUCLEOTIDE SEQUENCE</scope>
    <source>
        <strain evidence="1">Duluth1</strain>
        <tissue evidence="1">Whole animal</tissue>
    </source>
</reference>
<keyword evidence="2" id="KW-1185">Reference proteome</keyword>